<dbReference type="InterPro" id="IPR043427">
    <property type="entry name" value="YscJ/FliF"/>
</dbReference>
<evidence type="ECO:0000313" key="10">
    <source>
        <dbReference type="EMBL" id="MBL6080038.1"/>
    </source>
</evidence>
<dbReference type="RefSeq" id="WP_202833340.1">
    <property type="nucleotide sequence ID" value="NZ_JAETWB010000010.1"/>
</dbReference>
<dbReference type="PRINTS" id="PR01338">
    <property type="entry name" value="TYPE3OMKPROT"/>
</dbReference>
<dbReference type="InterPro" id="IPR006182">
    <property type="entry name" value="FliF_N_dom"/>
</dbReference>
<dbReference type="Gene3D" id="3.30.70.1530">
    <property type="entry name" value="Hypothetical protein rpa1041"/>
    <property type="match status" value="1"/>
</dbReference>
<reference evidence="10 11" key="1">
    <citation type="submission" date="2021-01" db="EMBL/GenBank/DDBJ databases">
        <title>Belnapia mucosa sp. nov. and Belnapia arida sp. nov., isolated from the Tabernas Desert (Almeria, Spain).</title>
        <authorList>
            <person name="Molina-Menor E."/>
            <person name="Vidal-Verdu A."/>
            <person name="Calonge A."/>
            <person name="Satari L."/>
            <person name="Pereto J."/>
            <person name="Porcar M."/>
        </authorList>
    </citation>
    <scope>NUCLEOTIDE SEQUENCE [LARGE SCALE GENOMIC DNA]</scope>
    <source>
        <strain evidence="10 11">T18</strain>
    </source>
</reference>
<evidence type="ECO:0000256" key="3">
    <source>
        <dbReference type="ARBA" id="ARBA00022729"/>
    </source>
</evidence>
<dbReference type="InterPro" id="IPR003282">
    <property type="entry name" value="T3SS_SctJ"/>
</dbReference>
<keyword evidence="11" id="KW-1185">Reference proteome</keyword>
<evidence type="ECO:0000256" key="4">
    <source>
        <dbReference type="ARBA" id="ARBA00023136"/>
    </source>
</evidence>
<keyword evidence="5 8" id="KW-0564">Palmitate</keyword>
<proteinExistence type="inferred from homology"/>
<comment type="caution">
    <text evidence="10">The sequence shown here is derived from an EMBL/GenBank/DDBJ whole genome shotgun (WGS) entry which is preliminary data.</text>
</comment>
<dbReference type="PANTHER" id="PTHR30046">
    <property type="entry name" value="FLAGELLAR M-RING PROTEIN"/>
    <property type="match status" value="1"/>
</dbReference>
<evidence type="ECO:0000256" key="8">
    <source>
        <dbReference type="RuleBase" id="RU364102"/>
    </source>
</evidence>
<gene>
    <name evidence="10" type="primary">sctJ</name>
    <name evidence="10" type="ORF">JMJ56_18615</name>
</gene>
<keyword evidence="8" id="KW-0812">Transmembrane</keyword>
<name>A0ABS1U5W0_9PROT</name>
<keyword evidence="3 8" id="KW-0732">Signal</keyword>
<accession>A0ABS1U5W0</accession>
<dbReference type="NCBIfam" id="TIGR02544">
    <property type="entry name" value="III_secr_YscJ"/>
    <property type="match status" value="1"/>
</dbReference>
<keyword evidence="7 8" id="KW-0449">Lipoprotein</keyword>
<comment type="subcellular location">
    <subcellularLocation>
        <location evidence="1">Cell outer membrane</location>
        <topology evidence="1">Lipid-anchor</topology>
    </subcellularLocation>
</comment>
<dbReference type="Pfam" id="PF01514">
    <property type="entry name" value="YscJ_FliF"/>
    <property type="match status" value="1"/>
</dbReference>
<dbReference type="PROSITE" id="PS51257">
    <property type="entry name" value="PROKAR_LIPOPROTEIN"/>
    <property type="match status" value="1"/>
</dbReference>
<feature type="domain" description="Flagellar M-ring N-terminal" evidence="9">
    <location>
        <begin position="22"/>
        <end position="185"/>
    </location>
</feature>
<feature type="transmembrane region" description="Helical" evidence="8">
    <location>
        <begin position="210"/>
        <end position="234"/>
    </location>
</feature>
<dbReference type="Gene3D" id="3.30.300.30">
    <property type="match status" value="1"/>
</dbReference>
<keyword evidence="8" id="KW-1133">Transmembrane helix</keyword>
<sequence>MRRNPLALLLALMLALGGCGKVELYGTLPEREANDMLALLLRAGISAEKATGRGGISLRVESGRVSDAVDLLNVAGLPRDRYANIGDLFRKEGLISSPAEERVRYMYGITQELSRTLSGIDGVLSARVHVVLPNNDPSAGIARPSSAAVMIRYAPSTAVEVLVPRIKELVVNSIEGLSYERVSVVLVRAVPDDAPSRIPVFPVAATLPPFLLYGIGGALAAALLGNVALAALLLRRRAHAAKVPTVPALT</sequence>
<dbReference type="PANTHER" id="PTHR30046:SF2">
    <property type="entry name" value="YOP PROTEINS TRANSLOCATION LIPOPROTEIN J"/>
    <property type="match status" value="1"/>
</dbReference>
<dbReference type="InterPro" id="IPR045851">
    <property type="entry name" value="AMP-bd_C_sf"/>
</dbReference>
<evidence type="ECO:0000256" key="7">
    <source>
        <dbReference type="ARBA" id="ARBA00023288"/>
    </source>
</evidence>
<evidence type="ECO:0000313" key="11">
    <source>
        <dbReference type="Proteomes" id="UP000660885"/>
    </source>
</evidence>
<evidence type="ECO:0000256" key="5">
    <source>
        <dbReference type="ARBA" id="ARBA00023139"/>
    </source>
</evidence>
<comment type="similarity">
    <text evidence="2 8">Belongs to the YscJ lipoprotein family.</text>
</comment>
<dbReference type="Proteomes" id="UP000660885">
    <property type="component" value="Unassembled WGS sequence"/>
</dbReference>
<dbReference type="EMBL" id="JAETWB010000010">
    <property type="protein sequence ID" value="MBL6080038.1"/>
    <property type="molecule type" value="Genomic_DNA"/>
</dbReference>
<evidence type="ECO:0000256" key="2">
    <source>
        <dbReference type="ARBA" id="ARBA00009509"/>
    </source>
</evidence>
<protein>
    <recommendedName>
        <fullName evidence="8">Lipoprotein</fullName>
    </recommendedName>
</protein>
<keyword evidence="6 8" id="KW-0998">Cell outer membrane</keyword>
<evidence type="ECO:0000259" key="9">
    <source>
        <dbReference type="Pfam" id="PF01514"/>
    </source>
</evidence>
<evidence type="ECO:0000256" key="6">
    <source>
        <dbReference type="ARBA" id="ARBA00023237"/>
    </source>
</evidence>
<evidence type="ECO:0000256" key="1">
    <source>
        <dbReference type="ARBA" id="ARBA00004459"/>
    </source>
</evidence>
<organism evidence="10 11">
    <name type="scientific">Belnapia arida</name>
    <dbReference type="NCBI Taxonomy" id="2804533"/>
    <lineage>
        <taxon>Bacteria</taxon>
        <taxon>Pseudomonadati</taxon>
        <taxon>Pseudomonadota</taxon>
        <taxon>Alphaproteobacteria</taxon>
        <taxon>Acetobacterales</taxon>
        <taxon>Roseomonadaceae</taxon>
        <taxon>Belnapia</taxon>
    </lineage>
</organism>
<keyword evidence="4 8" id="KW-0472">Membrane</keyword>